<proteinExistence type="evidence at transcript level"/>
<protein>
    <submittedName>
        <fullName evidence="6 8">TGFbeta ligand</fullName>
    </submittedName>
</protein>
<evidence type="ECO:0000256" key="4">
    <source>
        <dbReference type="RuleBase" id="RU000354"/>
    </source>
</evidence>
<accession>A0A0K0DZA8</accession>
<reference evidence="8" key="2">
    <citation type="submission" date="2015-08" db="UniProtKB">
        <authorList>
            <consortium name="WormBaseParasite"/>
        </authorList>
    </citation>
    <scope>IDENTIFICATION</scope>
</reference>
<dbReference type="EMBL" id="MZ297870">
    <property type="protein sequence ID" value="QWX95830.1"/>
    <property type="molecule type" value="mRNA"/>
</dbReference>
<evidence type="ECO:0000313" key="6">
    <source>
        <dbReference type="EMBL" id="QWX95830.1"/>
    </source>
</evidence>
<dbReference type="SUPFAM" id="SSF57501">
    <property type="entry name" value="Cystine-knot cytokines"/>
    <property type="match status" value="1"/>
</dbReference>
<dbReference type="Proteomes" id="UP000035681">
    <property type="component" value="Unplaced"/>
</dbReference>
<keyword evidence="7" id="KW-1185">Reference proteome</keyword>
<dbReference type="PANTHER" id="PTHR11848">
    <property type="entry name" value="TGF-BETA FAMILY"/>
    <property type="match status" value="1"/>
</dbReference>
<dbReference type="STRING" id="6248.A0A0K0DZA8"/>
<name>A0A0K0DZA8_STRER</name>
<dbReference type="GO" id="GO:0008083">
    <property type="term" value="F:growth factor activity"/>
    <property type="evidence" value="ECO:0007669"/>
    <property type="project" value="UniProtKB-KW"/>
</dbReference>
<dbReference type="CDD" id="cd19378">
    <property type="entry name" value="TGF_beta_DAF7"/>
    <property type="match status" value="1"/>
</dbReference>
<keyword evidence="4" id="KW-0339">Growth factor</keyword>
<dbReference type="SMART" id="SM00204">
    <property type="entry name" value="TGFB"/>
    <property type="match status" value="1"/>
</dbReference>
<dbReference type="Pfam" id="PF00019">
    <property type="entry name" value="TGF_beta"/>
    <property type="match status" value="1"/>
</dbReference>
<dbReference type="InterPro" id="IPR029034">
    <property type="entry name" value="Cystine-knot_cytokine"/>
</dbReference>
<dbReference type="WBParaSite" id="TCONS_00008059.p1">
    <property type="protein sequence ID" value="TCONS_00008059.p1"/>
    <property type="gene ID" value="XLOC_006056"/>
</dbReference>
<evidence type="ECO:0000259" key="5">
    <source>
        <dbReference type="PROSITE" id="PS51362"/>
    </source>
</evidence>
<reference evidence="6" key="3">
    <citation type="journal article" date="2021" name="Sci. Rep.">
        <title>Transcriptional profiles in Strongyloides stercoralis males reveal deviations from the Caenorhabditis sex determination model.</title>
        <authorList>
            <person name="Gonzalez Akimori D"/>
            <person name="Dalessandro EJ"/>
            <person name="Nolan TJ"/>
            <person name="Stieha CR"/>
            <person name="Lok JB Stoltzfus.JDC."/>
        </authorList>
    </citation>
    <scope>NUCLEOTIDE SEQUENCE</scope>
    <source>
        <strain evidence="6">PV001</strain>
    </source>
</reference>
<feature type="domain" description="TGF-beta family profile" evidence="5">
    <location>
        <begin position="215"/>
        <end position="328"/>
    </location>
</feature>
<dbReference type="GO" id="GO:0005615">
    <property type="term" value="C:extracellular space"/>
    <property type="evidence" value="ECO:0007669"/>
    <property type="project" value="TreeGrafter"/>
</dbReference>
<sequence length="328" mass="38050">MILIPNSLLYLFLSYVTFLSFIKISFTNNIDEIFAKQKILQKILDHFQLEKPLIVDASSKVIKKYENHIDKSYETDESKKAISFVDIPSYQILFPIIFFKIPKILNSNVIKEAFIKLDYYSKISRDKNKIFYGDIYVMSSNDKLLECIGNVTFGETSSLNNVINVPLDVNLLSKAINATNGNINLFIKIHNEESYFPYSLNFASLNLHSLEKKRRKKRNAENICQSKSSENSCCLRSLKINFDEIGWNFIISPKEINTNYCYGKCYSYKSDSLVGDAIYRLHSISKKEHRSCCYPTQFRELNITIFKEGSFIETKIINDILIKKCSCY</sequence>
<gene>
    <name evidence="6" type="primary">tgh-3</name>
</gene>
<dbReference type="Gene3D" id="2.10.90.10">
    <property type="entry name" value="Cystine-knot cytokines"/>
    <property type="match status" value="1"/>
</dbReference>
<dbReference type="PROSITE" id="PS51362">
    <property type="entry name" value="TGF_BETA_2"/>
    <property type="match status" value="1"/>
</dbReference>
<comment type="similarity">
    <text evidence="2 4">Belongs to the TGF-beta family.</text>
</comment>
<dbReference type="AlphaFoldDB" id="A0A0K0DZA8"/>
<dbReference type="GO" id="GO:0005125">
    <property type="term" value="F:cytokine activity"/>
    <property type="evidence" value="ECO:0007669"/>
    <property type="project" value="TreeGrafter"/>
</dbReference>
<dbReference type="InterPro" id="IPR001839">
    <property type="entry name" value="TGF-b_C"/>
</dbReference>
<evidence type="ECO:0000256" key="3">
    <source>
        <dbReference type="ARBA" id="ARBA00022525"/>
    </source>
</evidence>
<evidence type="ECO:0000256" key="1">
    <source>
        <dbReference type="ARBA" id="ARBA00004613"/>
    </source>
</evidence>
<keyword evidence="3" id="KW-0964">Secreted</keyword>
<dbReference type="WBParaSite" id="SSTP_0000257400.1">
    <property type="protein sequence ID" value="SSTP_0000257400.1"/>
    <property type="gene ID" value="SSTP_0000257400"/>
</dbReference>
<organism evidence="8">
    <name type="scientific">Strongyloides stercoralis</name>
    <name type="common">Threadworm</name>
    <dbReference type="NCBI Taxonomy" id="6248"/>
    <lineage>
        <taxon>Eukaryota</taxon>
        <taxon>Metazoa</taxon>
        <taxon>Ecdysozoa</taxon>
        <taxon>Nematoda</taxon>
        <taxon>Chromadorea</taxon>
        <taxon>Rhabditida</taxon>
        <taxon>Tylenchina</taxon>
        <taxon>Panagrolaimomorpha</taxon>
        <taxon>Strongyloidoidea</taxon>
        <taxon>Strongyloididae</taxon>
        <taxon>Strongyloides</taxon>
    </lineage>
</organism>
<evidence type="ECO:0000256" key="2">
    <source>
        <dbReference type="ARBA" id="ARBA00006656"/>
    </source>
</evidence>
<comment type="subcellular location">
    <subcellularLocation>
        <location evidence="1">Secreted</location>
    </subcellularLocation>
</comment>
<evidence type="ECO:0000313" key="8">
    <source>
        <dbReference type="WBParaSite" id="SSTP_0000257400.1"/>
    </source>
</evidence>
<evidence type="ECO:0000313" key="7">
    <source>
        <dbReference type="Proteomes" id="UP000035681"/>
    </source>
</evidence>
<reference evidence="6" key="4">
    <citation type="submission" date="2021-05" db="EMBL/GenBank/DDBJ databases">
        <authorList>
            <person name="Stoltzfus J.D.C."/>
        </authorList>
    </citation>
    <scope>NUCLEOTIDE SEQUENCE</scope>
    <source>
        <strain evidence="6">PV001</strain>
    </source>
</reference>
<dbReference type="InterPro" id="IPR015615">
    <property type="entry name" value="TGF-beta-rel"/>
</dbReference>
<reference evidence="6" key="1">
    <citation type="journal article" date="2012" name="PLoS Negl. Trop. Dis.">
        <title>RNAseq analysis of the parasitic nematode Strongyloides stercoralis reveals divergent regulation of canonical dauer pathways.</title>
        <authorList>
            <person name="Stoltzfus JD"/>
            <person name="Minot S"/>
            <person name="Berriman M"/>
            <person name="Nolan TJ Lok.JB."/>
        </authorList>
    </citation>
    <scope>NUCLEOTIDE SEQUENCE</scope>
    <source>
        <strain evidence="6">PV001</strain>
    </source>
</reference>